<dbReference type="Proteomes" id="UP000774326">
    <property type="component" value="Unassembled WGS sequence"/>
</dbReference>
<dbReference type="AlphaFoldDB" id="A0A9P8Q970"/>
<reference evidence="1" key="2">
    <citation type="submission" date="2021-01" db="EMBL/GenBank/DDBJ databases">
        <authorList>
            <person name="Schikora-Tamarit M.A."/>
        </authorList>
    </citation>
    <scope>NUCLEOTIDE SEQUENCE</scope>
    <source>
        <strain evidence="1">CBS2887</strain>
    </source>
</reference>
<dbReference type="EMBL" id="JAEUBG010001458">
    <property type="protein sequence ID" value="KAH3686368.1"/>
    <property type="molecule type" value="Genomic_DNA"/>
</dbReference>
<comment type="caution">
    <text evidence="1">The sequence shown here is derived from an EMBL/GenBank/DDBJ whole genome shotgun (WGS) entry which is preliminary data.</text>
</comment>
<gene>
    <name evidence="1" type="ORF">WICPIJ_002660</name>
</gene>
<evidence type="ECO:0000313" key="2">
    <source>
        <dbReference type="Proteomes" id="UP000774326"/>
    </source>
</evidence>
<evidence type="ECO:0000313" key="1">
    <source>
        <dbReference type="EMBL" id="KAH3686368.1"/>
    </source>
</evidence>
<sequence length="300" mass="34883">MVLNYISTDLEAGFKRTDFTVLKDNKKIGFNHGFAADDVSGLNRLNSYIKLLKESILPLQEGMTTEEFKDWLFNFFYVIQNFGFLYSNPFTQSKFIGDEHESFVINAVLLDKLQPAGLTHRVKMSASSLFNVKELVASYDVPIISTETLLSGLKNIEFSRFKENSQHAQHMQFPDLLDEYFESFRLEYNKLVNCSNENRLTTRMISQTDVTKIMIDKLYSAPSFQEMIPKRLFDANSSDPVGFGYSYKSFFKLDGNNVHVKIVNYLVLKKQGKEPEYDSFPYWIHVRDAVVMLRTDFFRR</sequence>
<organism evidence="1 2">
    <name type="scientific">Wickerhamomyces pijperi</name>
    <name type="common">Yeast</name>
    <name type="synonym">Pichia pijperi</name>
    <dbReference type="NCBI Taxonomy" id="599730"/>
    <lineage>
        <taxon>Eukaryota</taxon>
        <taxon>Fungi</taxon>
        <taxon>Dikarya</taxon>
        <taxon>Ascomycota</taxon>
        <taxon>Saccharomycotina</taxon>
        <taxon>Saccharomycetes</taxon>
        <taxon>Phaffomycetales</taxon>
        <taxon>Wickerhamomycetaceae</taxon>
        <taxon>Wickerhamomyces</taxon>
    </lineage>
</organism>
<keyword evidence="2" id="KW-1185">Reference proteome</keyword>
<protein>
    <submittedName>
        <fullName evidence="1">Uncharacterized protein</fullName>
    </submittedName>
</protein>
<name>A0A9P8Q970_WICPI</name>
<accession>A0A9P8Q970</accession>
<proteinExistence type="predicted"/>
<reference evidence="1" key="1">
    <citation type="journal article" date="2021" name="Open Biol.">
        <title>Shared evolutionary footprints suggest mitochondrial oxidative damage underlies multiple complex I losses in fungi.</title>
        <authorList>
            <person name="Schikora-Tamarit M.A."/>
            <person name="Marcet-Houben M."/>
            <person name="Nosek J."/>
            <person name="Gabaldon T."/>
        </authorList>
    </citation>
    <scope>NUCLEOTIDE SEQUENCE</scope>
    <source>
        <strain evidence="1">CBS2887</strain>
    </source>
</reference>